<feature type="signal peptide" evidence="1">
    <location>
        <begin position="1"/>
        <end position="23"/>
    </location>
</feature>
<dbReference type="AlphaFoldDB" id="A0AAD9QTN9"/>
<evidence type="ECO:0000256" key="1">
    <source>
        <dbReference type="SAM" id="SignalP"/>
    </source>
</evidence>
<evidence type="ECO:0000313" key="2">
    <source>
        <dbReference type="EMBL" id="KAK2567219.1"/>
    </source>
</evidence>
<organism evidence="2 3">
    <name type="scientific">Acropora cervicornis</name>
    <name type="common">Staghorn coral</name>
    <dbReference type="NCBI Taxonomy" id="6130"/>
    <lineage>
        <taxon>Eukaryota</taxon>
        <taxon>Metazoa</taxon>
        <taxon>Cnidaria</taxon>
        <taxon>Anthozoa</taxon>
        <taxon>Hexacorallia</taxon>
        <taxon>Scleractinia</taxon>
        <taxon>Astrocoeniina</taxon>
        <taxon>Acroporidae</taxon>
        <taxon>Acropora</taxon>
    </lineage>
</organism>
<feature type="chain" id="PRO_5042189104" evidence="1">
    <location>
        <begin position="24"/>
        <end position="173"/>
    </location>
</feature>
<reference evidence="2" key="2">
    <citation type="journal article" date="2023" name="Science">
        <title>Genomic signatures of disease resistance in endangered staghorn corals.</title>
        <authorList>
            <person name="Vollmer S.V."/>
            <person name="Selwyn J.D."/>
            <person name="Despard B.A."/>
            <person name="Roesel C.L."/>
        </authorList>
    </citation>
    <scope>NUCLEOTIDE SEQUENCE</scope>
    <source>
        <strain evidence="2">K2</strain>
    </source>
</reference>
<gene>
    <name evidence="2" type="ORF">P5673_009030</name>
</gene>
<protein>
    <submittedName>
        <fullName evidence="2">Uncharacterized protein</fullName>
    </submittedName>
</protein>
<name>A0AAD9QTN9_ACRCE</name>
<dbReference type="EMBL" id="JARQWQ010000015">
    <property type="protein sequence ID" value="KAK2567219.1"/>
    <property type="molecule type" value="Genomic_DNA"/>
</dbReference>
<reference evidence="2" key="1">
    <citation type="journal article" date="2023" name="G3 (Bethesda)">
        <title>Whole genome assembly and annotation of the endangered Caribbean coral Acropora cervicornis.</title>
        <authorList>
            <person name="Selwyn J.D."/>
            <person name="Vollmer S.V."/>
        </authorList>
    </citation>
    <scope>NUCLEOTIDE SEQUENCE</scope>
    <source>
        <strain evidence="2">K2</strain>
    </source>
</reference>
<evidence type="ECO:0000313" key="3">
    <source>
        <dbReference type="Proteomes" id="UP001249851"/>
    </source>
</evidence>
<comment type="caution">
    <text evidence="2">The sequence shown here is derived from an EMBL/GenBank/DDBJ whole genome shotgun (WGS) entry which is preliminary data.</text>
</comment>
<dbReference type="Proteomes" id="UP001249851">
    <property type="component" value="Unassembled WGS sequence"/>
</dbReference>
<accession>A0AAD9QTN9</accession>
<sequence length="173" mass="19507">MKTSLFVLVAIFVVAVLSSLADAIHGPEESLTMRNFNADFQPSVNRMLAMLKNASLESHGFTKEVITSDRRDSKTNNETFEKTFFYFQVVPCSQASEVVQKLQTLMPVAVPVKLAQKTSSEMKVRKLTTMKQCKVGLEIHFHKGSESSNKKKEPRLRRSSYSWCCCCIETEAS</sequence>
<proteinExistence type="predicted"/>
<keyword evidence="1" id="KW-0732">Signal</keyword>
<keyword evidence="3" id="KW-1185">Reference proteome</keyword>